<dbReference type="AlphaFoldDB" id="A0A9P0CGL2"/>
<feature type="region of interest" description="Disordered" evidence="6">
    <location>
        <begin position="1"/>
        <end position="24"/>
    </location>
</feature>
<feature type="region of interest" description="Disordered" evidence="6">
    <location>
        <begin position="66"/>
        <end position="86"/>
    </location>
</feature>
<feature type="region of interest" description="Disordered" evidence="6">
    <location>
        <begin position="152"/>
        <end position="175"/>
    </location>
</feature>
<keyword evidence="3" id="KW-0805">Transcription regulation</keyword>
<evidence type="ECO:0000259" key="7">
    <source>
        <dbReference type="Pfam" id="PF13873"/>
    </source>
</evidence>
<evidence type="ECO:0000256" key="5">
    <source>
        <dbReference type="ARBA" id="ARBA00025466"/>
    </source>
</evidence>
<dbReference type="OrthoDB" id="7543230at2759"/>
<feature type="compositionally biased region" description="Polar residues" evidence="6">
    <location>
        <begin position="152"/>
        <end position="174"/>
    </location>
</feature>
<organism evidence="8 9">
    <name type="scientific">Psylliodes chrysocephalus</name>
    <dbReference type="NCBI Taxonomy" id="3402493"/>
    <lineage>
        <taxon>Eukaryota</taxon>
        <taxon>Metazoa</taxon>
        <taxon>Ecdysozoa</taxon>
        <taxon>Arthropoda</taxon>
        <taxon>Hexapoda</taxon>
        <taxon>Insecta</taxon>
        <taxon>Pterygota</taxon>
        <taxon>Neoptera</taxon>
        <taxon>Endopterygota</taxon>
        <taxon>Coleoptera</taxon>
        <taxon>Polyphaga</taxon>
        <taxon>Cucujiformia</taxon>
        <taxon>Chrysomeloidea</taxon>
        <taxon>Chrysomelidae</taxon>
        <taxon>Galerucinae</taxon>
        <taxon>Alticini</taxon>
        <taxon>Psylliodes</taxon>
    </lineage>
</organism>
<evidence type="ECO:0000256" key="6">
    <source>
        <dbReference type="SAM" id="MobiDB-lite"/>
    </source>
</evidence>
<comment type="function">
    <text evidence="5">Involved in transvection phenomena (= synapsis-dependent gene expression), where the synaptic pairing of chromosomes carrying genes with which zeste interacts influences the expression of these genes. Zeste binds to DNA and stimulates transcription from a nearby promoter.</text>
</comment>
<dbReference type="Proteomes" id="UP001153636">
    <property type="component" value="Chromosome 1"/>
</dbReference>
<dbReference type="GO" id="GO:0005634">
    <property type="term" value="C:nucleus"/>
    <property type="evidence" value="ECO:0007669"/>
    <property type="project" value="TreeGrafter"/>
</dbReference>
<dbReference type="PANTHER" id="PTHR23098:SF16">
    <property type="entry name" value="REGULATORY PROTEIN ZESTE"/>
    <property type="match status" value="1"/>
</dbReference>
<dbReference type="InterPro" id="IPR028002">
    <property type="entry name" value="Myb_DNA-bind_5"/>
</dbReference>
<evidence type="ECO:0000256" key="1">
    <source>
        <dbReference type="ARBA" id="ARBA00011764"/>
    </source>
</evidence>
<sequence>MSNHDTPKQKPKKTDSDSSGSEEDKIDLAHMKALAHKTMKNLCLLDVASYLPGGIKKVKTIVPVNKISDDGSSSSSTNLERQKPIQDMTVITNEERAKDDESASSSEMSSYLDIDDLKGDMMIFYRSLNGESSTFQLSQSLIAVNDLEEPTQTDFPTSSTQTDNVLKSVSTPTSKVHIHTERTTGSNPLLPRTREIGTSTSVLVSEGPENTAERSRVPPLPFIGEMMIGDDIPMRQYLYELTTALYLTAPRPFETAEGPENPDYYPPVKNEDLISGKFNQKFSYNNLENKWQKIATTVKTVPESQKDWKHWRKTWQNIRSKTKKRKAQHNHQISGTGGGPKVVDITDTDEQVLELIHPQLISGNEDIEETVIVFDYEDHNEMEKENNGHSENAIELAAVEFAENILQVPTPQKEKDAATGTPQKIAINTGHSWPVIDYRICYFFIPILYDIDQINLIAPSNWKKATVISRNDTKDYNKTNRKRQQIELDIIQQIGEEIK</sequence>
<feature type="domain" description="Myb/SANT-like DNA-binding" evidence="7">
    <location>
        <begin position="269"/>
        <end position="327"/>
    </location>
</feature>
<keyword evidence="4" id="KW-0804">Transcription</keyword>
<proteinExistence type="predicted"/>
<evidence type="ECO:0000313" key="9">
    <source>
        <dbReference type="Proteomes" id="UP001153636"/>
    </source>
</evidence>
<evidence type="ECO:0000256" key="3">
    <source>
        <dbReference type="ARBA" id="ARBA00023015"/>
    </source>
</evidence>
<feature type="compositionally biased region" description="Basic residues" evidence="6">
    <location>
        <begin position="320"/>
        <end position="329"/>
    </location>
</feature>
<name>A0A9P0CGL2_9CUCU</name>
<accession>A0A9P0CGL2</accession>
<dbReference type="PANTHER" id="PTHR23098">
    <property type="entry name" value="AGAP001331-PA-RELATED"/>
    <property type="match status" value="1"/>
</dbReference>
<comment type="subunit">
    <text evidence="1">Self-associates forming complexes of several hundred monomers.</text>
</comment>
<dbReference type="Pfam" id="PF13873">
    <property type="entry name" value="Myb_DNA-bind_5"/>
    <property type="match status" value="1"/>
</dbReference>
<evidence type="ECO:0000313" key="8">
    <source>
        <dbReference type="EMBL" id="CAH1099703.1"/>
    </source>
</evidence>
<feature type="region of interest" description="Disordered" evidence="6">
    <location>
        <begin position="320"/>
        <end position="343"/>
    </location>
</feature>
<gene>
    <name evidence="8" type="ORF">PSYICH_LOCUS1383</name>
</gene>
<evidence type="ECO:0000256" key="4">
    <source>
        <dbReference type="ARBA" id="ARBA00023163"/>
    </source>
</evidence>
<reference evidence="8" key="1">
    <citation type="submission" date="2022-01" db="EMBL/GenBank/DDBJ databases">
        <authorList>
            <person name="King R."/>
        </authorList>
    </citation>
    <scope>NUCLEOTIDE SEQUENCE</scope>
</reference>
<keyword evidence="9" id="KW-1185">Reference proteome</keyword>
<protein>
    <recommendedName>
        <fullName evidence="2">Regulatory protein zeste</fullName>
    </recommendedName>
</protein>
<evidence type="ECO:0000256" key="2">
    <source>
        <dbReference type="ARBA" id="ARBA00016807"/>
    </source>
</evidence>
<dbReference type="EMBL" id="OV651813">
    <property type="protein sequence ID" value="CAH1099703.1"/>
    <property type="molecule type" value="Genomic_DNA"/>
</dbReference>